<dbReference type="Proteomes" id="UP000663940">
    <property type="component" value="Chromosome"/>
</dbReference>
<proteinExistence type="predicted"/>
<accession>A0AAE6JJB3</accession>
<gene>
    <name evidence="2" type="ORF">DIU31_024240</name>
    <name evidence="3" type="ORF">J3L21_03205</name>
</gene>
<dbReference type="PROSITE" id="PS50995">
    <property type="entry name" value="HTH_MARR_2"/>
    <property type="match status" value="1"/>
</dbReference>
<dbReference type="EMBL" id="CP071880">
    <property type="protein sequence ID" value="QTE50999.1"/>
    <property type="molecule type" value="Genomic_DNA"/>
</dbReference>
<reference evidence="2 4" key="1">
    <citation type="submission" date="2019-08" db="EMBL/GenBank/DDBJ databases">
        <title>Comparative genome analysis confer to the adaptation heavy metal polluted environment.</title>
        <authorList>
            <person name="Li Y."/>
        </authorList>
    </citation>
    <scope>NUCLEOTIDE SEQUENCE [LARGE SCALE GENOMIC DNA]</scope>
    <source>
        <strain evidence="2 4">P2</strain>
    </source>
</reference>
<dbReference type="InterPro" id="IPR000835">
    <property type="entry name" value="HTH_MarR-typ"/>
</dbReference>
<reference evidence="3 5" key="2">
    <citation type="submission" date="2021-03" db="EMBL/GenBank/DDBJ databases">
        <title>Mucilaginibacter strains isolated from gold and copper mining confer multi heavy-metal resistance.</title>
        <authorList>
            <person name="Li Y."/>
        </authorList>
    </citation>
    <scope>NUCLEOTIDE SEQUENCE [LARGE SCALE GENOMIC DNA]</scope>
    <source>
        <strain evidence="3 5">P2-4</strain>
    </source>
</reference>
<dbReference type="Gene3D" id="1.10.10.10">
    <property type="entry name" value="Winged helix-like DNA-binding domain superfamily/Winged helix DNA-binding domain"/>
    <property type="match status" value="1"/>
</dbReference>
<dbReference type="RefSeq" id="WP_112653443.1">
    <property type="nucleotide sequence ID" value="NZ_CP043451.1"/>
</dbReference>
<dbReference type="SUPFAM" id="SSF46785">
    <property type="entry name" value="Winged helix' DNA-binding domain"/>
    <property type="match status" value="1"/>
</dbReference>
<evidence type="ECO:0000313" key="5">
    <source>
        <dbReference type="Proteomes" id="UP000663940"/>
    </source>
</evidence>
<name>A0AAE6JJB3_9SPHI</name>
<organism evidence="2 4">
    <name type="scientific">Mucilaginibacter rubeus</name>
    <dbReference type="NCBI Taxonomy" id="2027860"/>
    <lineage>
        <taxon>Bacteria</taxon>
        <taxon>Pseudomonadati</taxon>
        <taxon>Bacteroidota</taxon>
        <taxon>Sphingobacteriia</taxon>
        <taxon>Sphingobacteriales</taxon>
        <taxon>Sphingobacteriaceae</taxon>
        <taxon>Mucilaginibacter</taxon>
    </lineage>
</organism>
<keyword evidence="5" id="KW-1185">Reference proteome</keyword>
<evidence type="ECO:0000259" key="1">
    <source>
        <dbReference type="PROSITE" id="PS50995"/>
    </source>
</evidence>
<dbReference type="GO" id="GO:0003700">
    <property type="term" value="F:DNA-binding transcription factor activity"/>
    <property type="evidence" value="ECO:0007669"/>
    <property type="project" value="InterPro"/>
</dbReference>
<dbReference type="EMBL" id="CP043451">
    <property type="protein sequence ID" value="QEM06473.1"/>
    <property type="molecule type" value="Genomic_DNA"/>
</dbReference>
<dbReference type="Proteomes" id="UP000250557">
    <property type="component" value="Chromosome"/>
</dbReference>
<dbReference type="InterPro" id="IPR036390">
    <property type="entry name" value="WH_DNA-bd_sf"/>
</dbReference>
<sequence>MIAKDLRRLSKLYVKFLAQQLPPPHTEYMAEAMLFLGASEQKVTQKLLAEFMVVDKRSLLAMLDDLIKLNYVVIEKDPSTLRDYLFSLTSLGKDLLPKIAEAVKTTNDMLQGNMDKEKYKSFFLLMAEMEQNLLKRTPVYNFRKLE</sequence>
<protein>
    <submittedName>
        <fullName evidence="2">Winged helix-turn-helix transcriptional regulator</fullName>
    </submittedName>
</protein>
<evidence type="ECO:0000313" key="3">
    <source>
        <dbReference type="EMBL" id="QTE50999.1"/>
    </source>
</evidence>
<feature type="domain" description="HTH marR-type" evidence="1">
    <location>
        <begin position="1"/>
        <end position="131"/>
    </location>
</feature>
<dbReference type="InterPro" id="IPR036388">
    <property type="entry name" value="WH-like_DNA-bd_sf"/>
</dbReference>
<evidence type="ECO:0000313" key="2">
    <source>
        <dbReference type="EMBL" id="QEM06473.1"/>
    </source>
</evidence>
<dbReference type="SMART" id="SM00347">
    <property type="entry name" value="HTH_MARR"/>
    <property type="match status" value="1"/>
</dbReference>
<dbReference type="AlphaFoldDB" id="A0AAE6JJB3"/>
<evidence type="ECO:0000313" key="4">
    <source>
        <dbReference type="Proteomes" id="UP000250557"/>
    </source>
</evidence>